<proteinExistence type="inferred from homology"/>
<evidence type="ECO:0000256" key="9">
    <source>
        <dbReference type="ARBA" id="ARBA00023224"/>
    </source>
</evidence>
<evidence type="ECO:0000256" key="4">
    <source>
        <dbReference type="ARBA" id="ARBA00022500"/>
    </source>
</evidence>
<feature type="transmembrane region" description="Helical" evidence="13">
    <location>
        <begin position="216"/>
        <end position="241"/>
    </location>
</feature>
<dbReference type="GO" id="GO:0052131">
    <property type="term" value="P:positive aerotaxis"/>
    <property type="evidence" value="ECO:0007669"/>
    <property type="project" value="UniProtKB-ARBA"/>
</dbReference>
<evidence type="ECO:0000256" key="1">
    <source>
        <dbReference type="ARBA" id="ARBA00004429"/>
    </source>
</evidence>
<dbReference type="SUPFAM" id="SSF58104">
    <property type="entry name" value="Methyl-accepting chemotaxis protein (MCP) signaling domain"/>
    <property type="match status" value="1"/>
</dbReference>
<evidence type="ECO:0000256" key="5">
    <source>
        <dbReference type="ARBA" id="ARBA00022519"/>
    </source>
</evidence>
<dbReference type="Pfam" id="PF00015">
    <property type="entry name" value="MCPsignal"/>
    <property type="match status" value="1"/>
</dbReference>
<keyword evidence="7 13" id="KW-1133">Transmembrane helix</keyword>
<keyword evidence="8 13" id="KW-0472">Membrane</keyword>
<evidence type="ECO:0000313" key="18">
    <source>
        <dbReference type="Proteomes" id="UP000325755"/>
    </source>
</evidence>
<dbReference type="InterPro" id="IPR004089">
    <property type="entry name" value="MCPsignal_dom"/>
</dbReference>
<feature type="domain" description="HAMP" evidence="16">
    <location>
        <begin position="467"/>
        <end position="513"/>
    </location>
</feature>
<evidence type="ECO:0000256" key="13">
    <source>
        <dbReference type="SAM" id="Phobius"/>
    </source>
</evidence>
<dbReference type="InterPro" id="IPR013655">
    <property type="entry name" value="PAS_fold_3"/>
</dbReference>
<evidence type="ECO:0000256" key="2">
    <source>
        <dbReference type="ARBA" id="ARBA00022475"/>
    </source>
</evidence>
<dbReference type="GO" id="GO:0005886">
    <property type="term" value="C:plasma membrane"/>
    <property type="evidence" value="ECO:0007669"/>
    <property type="project" value="UniProtKB-SubCell"/>
</dbReference>
<dbReference type="NCBIfam" id="TIGR00229">
    <property type="entry name" value="sensory_box"/>
    <property type="match status" value="1"/>
</dbReference>
<dbReference type="OrthoDB" id="9765776at2"/>
<dbReference type="Pfam" id="PF00672">
    <property type="entry name" value="HAMP"/>
    <property type="match status" value="1"/>
</dbReference>
<dbReference type="Pfam" id="PF08447">
    <property type="entry name" value="PAS_3"/>
    <property type="match status" value="1"/>
</dbReference>
<evidence type="ECO:0000256" key="8">
    <source>
        <dbReference type="ARBA" id="ARBA00023136"/>
    </source>
</evidence>
<dbReference type="InterPro" id="IPR035965">
    <property type="entry name" value="PAS-like_dom_sf"/>
</dbReference>
<evidence type="ECO:0000256" key="11">
    <source>
        <dbReference type="PROSITE-ProRule" id="PRU00284"/>
    </source>
</evidence>
<evidence type="ECO:0000256" key="7">
    <source>
        <dbReference type="ARBA" id="ARBA00022989"/>
    </source>
</evidence>
<dbReference type="Proteomes" id="UP000325755">
    <property type="component" value="Chromosome"/>
</dbReference>
<dbReference type="InterPro" id="IPR004090">
    <property type="entry name" value="Chemotax_Me-accpt_rcpt"/>
</dbReference>
<dbReference type="SMART" id="SM00304">
    <property type="entry name" value="HAMP"/>
    <property type="match status" value="2"/>
</dbReference>
<dbReference type="InterPro" id="IPR000014">
    <property type="entry name" value="PAS"/>
</dbReference>
<dbReference type="GO" id="GO:0004888">
    <property type="term" value="F:transmembrane signaling receptor activity"/>
    <property type="evidence" value="ECO:0007669"/>
    <property type="project" value="InterPro"/>
</dbReference>
<dbReference type="GO" id="GO:0007165">
    <property type="term" value="P:signal transduction"/>
    <property type="evidence" value="ECO:0007669"/>
    <property type="project" value="UniProtKB-KW"/>
</dbReference>
<keyword evidence="6 13" id="KW-0812">Transmembrane</keyword>
<keyword evidence="2" id="KW-1003">Cell membrane</keyword>
<evidence type="ECO:0000259" key="14">
    <source>
        <dbReference type="PROSITE" id="PS50111"/>
    </source>
</evidence>
<reference evidence="17 18" key="1">
    <citation type="submission" date="2019-09" db="EMBL/GenBank/DDBJ databases">
        <title>Ecophysiology of the spiral-shaped methanotroph Methylospira mobilis as revealed by the complete genome sequence.</title>
        <authorList>
            <person name="Oshkin I.Y."/>
            <person name="Dedysh S.N."/>
            <person name="Miroshnikov K."/>
            <person name="Danilova O.V."/>
            <person name="Hakobyan A."/>
            <person name="Liesack W."/>
        </authorList>
    </citation>
    <scope>NUCLEOTIDE SEQUENCE [LARGE SCALE GENOMIC DNA]</scope>
    <source>
        <strain evidence="17 18">Shm1</strain>
    </source>
</reference>
<keyword evidence="5" id="KW-0997">Cell inner membrane</keyword>
<dbReference type="CDD" id="cd11386">
    <property type="entry name" value="MCP_signal"/>
    <property type="match status" value="1"/>
</dbReference>
<dbReference type="InterPro" id="IPR051310">
    <property type="entry name" value="MCP_chemotaxis"/>
</dbReference>
<evidence type="ECO:0000259" key="15">
    <source>
        <dbReference type="PROSITE" id="PS50112"/>
    </source>
</evidence>
<dbReference type="SUPFAM" id="SSF55785">
    <property type="entry name" value="PYP-like sensor domain (PAS domain)"/>
    <property type="match status" value="1"/>
</dbReference>
<dbReference type="AlphaFoldDB" id="A0A5Q0BDE8"/>
<feature type="coiled-coil region" evidence="12">
    <location>
        <begin position="718"/>
        <end position="756"/>
    </location>
</feature>
<dbReference type="FunFam" id="1.10.287.950:FF:000001">
    <property type="entry name" value="Methyl-accepting chemotaxis sensory transducer"/>
    <property type="match status" value="1"/>
</dbReference>
<organism evidence="17 18">
    <name type="scientific">Candidatus Methylospira mobilis</name>
    <dbReference type="NCBI Taxonomy" id="1808979"/>
    <lineage>
        <taxon>Bacteria</taxon>
        <taxon>Pseudomonadati</taxon>
        <taxon>Pseudomonadota</taxon>
        <taxon>Gammaproteobacteria</taxon>
        <taxon>Methylococcales</taxon>
        <taxon>Methylococcaceae</taxon>
        <taxon>Candidatus Methylospira</taxon>
    </lineage>
</organism>
<dbReference type="Pfam" id="PF18947">
    <property type="entry name" value="HAMP_2"/>
    <property type="match status" value="1"/>
</dbReference>
<protein>
    <submittedName>
        <fullName evidence="17">PAS domain-containing protein</fullName>
    </submittedName>
</protein>
<evidence type="ECO:0000256" key="10">
    <source>
        <dbReference type="ARBA" id="ARBA00029447"/>
    </source>
</evidence>
<evidence type="ECO:0000256" key="12">
    <source>
        <dbReference type="SAM" id="Coils"/>
    </source>
</evidence>
<keyword evidence="4" id="KW-0145">Chemotaxis</keyword>
<dbReference type="SMART" id="SM00091">
    <property type="entry name" value="PAS"/>
    <property type="match status" value="2"/>
</dbReference>
<dbReference type="CDD" id="cd00130">
    <property type="entry name" value="PAS"/>
    <property type="match status" value="1"/>
</dbReference>
<dbReference type="KEGG" id="mmob:F6R98_03625"/>
<accession>A0A5Q0BDE8</accession>
<dbReference type="Gene3D" id="1.10.287.950">
    <property type="entry name" value="Methyl-accepting chemotaxis protein"/>
    <property type="match status" value="1"/>
</dbReference>
<dbReference type="EMBL" id="CP044205">
    <property type="protein sequence ID" value="QFY41830.1"/>
    <property type="molecule type" value="Genomic_DNA"/>
</dbReference>
<evidence type="ECO:0000256" key="6">
    <source>
        <dbReference type="ARBA" id="ARBA00022692"/>
    </source>
</evidence>
<feature type="domain" description="PAS" evidence="15">
    <location>
        <begin position="38"/>
        <end position="89"/>
    </location>
</feature>
<keyword evidence="9 11" id="KW-0807">Transducer</keyword>
<dbReference type="PROSITE" id="PS50885">
    <property type="entry name" value="HAMP"/>
    <property type="match status" value="1"/>
</dbReference>
<sequence length="764" mass="83612">MTHLGPPIRWHRNMRNNQPVTQHEHLVPEGTTIISETDLKGVITYVNDDFLKISGFSENELMGKAHNIVRHPDMPEAGFADLWQTLKQGQSWTGLVKNRCKNGDFYWVHAFASPKRENGKIVGYISVRTKPTRAQVKTAEELYRRIREGKAKGIRLNRGRVEPTGIRSIPYKLADLSVQARILIEITINAVILALIAYFAFSLAEDTDQAARDFDLKLLLGFICASFVATVSLGALLRLWLGSRFNLMATVLIKISEGSYRNNIEIQGDNEIDLLLERIKEMQGQLDCTMTKAKRHANVTDRIKFALDGSAASTMITDNEANIVYLNNAQIEMFKMAEQDLRTIYPDFDATRLLGKNIDIFHRNPAHQRNLLKKLSNPATSTITVGPRSFRIAMSPVINDKGERLGIAAGWIDFTAEQAIEREVDSIVQAAVEGDFNKRITLGGKEGFIKQLSININRLMEVSSEGLNEVVRVLEALAQGDLTSRITKEYSGMFGQLKEDSNQTAEKLTAIIGQIRDATDSIHTASREIAMGNNDLSGRTEQQAASLQETAASMEELTGTVKQNADNAQQANQLALGASDVAVKGGKIVKQAVATMNEISTSSKKIADIIGIIDGIAFQTNILALNAAVEAARAGEQGRGFAVVASEVRNLAQRSATAAREIKALIDESVGKVESGARLVDEAGSTMEEIVASIKHVTDIMGEITEASREQSSGIEQVNQAISLMDEATQQNAALVEQATAAAESLEEQSNTLAGAVRAFKLAH</sequence>
<keyword evidence="18" id="KW-1185">Reference proteome</keyword>
<dbReference type="FunCoup" id="A0A5Q0BDE8">
    <property type="interactions" value="117"/>
</dbReference>
<keyword evidence="3" id="KW-0488">Methylation</keyword>
<dbReference type="SMART" id="SM00283">
    <property type="entry name" value="MA"/>
    <property type="match status" value="1"/>
</dbReference>
<comment type="subcellular location">
    <subcellularLocation>
        <location evidence="1">Cell inner membrane</location>
        <topology evidence="1">Multi-pass membrane protein</topology>
    </subcellularLocation>
</comment>
<comment type="similarity">
    <text evidence="10">Belongs to the methyl-accepting chemotaxis (MCP) protein family.</text>
</comment>
<dbReference type="Gene3D" id="3.30.450.20">
    <property type="entry name" value="PAS domain"/>
    <property type="match status" value="2"/>
</dbReference>
<dbReference type="InterPro" id="IPR003660">
    <property type="entry name" value="HAMP_dom"/>
</dbReference>
<dbReference type="InParanoid" id="A0A5Q0BDE8"/>
<evidence type="ECO:0000313" key="17">
    <source>
        <dbReference type="EMBL" id="QFY41830.1"/>
    </source>
</evidence>
<feature type="domain" description="Methyl-accepting transducer" evidence="14">
    <location>
        <begin position="518"/>
        <end position="747"/>
    </location>
</feature>
<keyword evidence="12" id="KW-0175">Coiled coil</keyword>
<name>A0A5Q0BDE8_9GAMM</name>
<dbReference type="PROSITE" id="PS50111">
    <property type="entry name" value="CHEMOTAXIS_TRANSDUC_2"/>
    <property type="match status" value="1"/>
</dbReference>
<evidence type="ECO:0000256" key="3">
    <source>
        <dbReference type="ARBA" id="ARBA00022481"/>
    </source>
</evidence>
<dbReference type="PANTHER" id="PTHR43531">
    <property type="entry name" value="PROTEIN ICFG"/>
    <property type="match status" value="1"/>
</dbReference>
<gene>
    <name evidence="17" type="ORF">F6R98_03625</name>
</gene>
<dbReference type="Pfam" id="PF13426">
    <property type="entry name" value="PAS_9"/>
    <property type="match status" value="1"/>
</dbReference>
<dbReference type="FunFam" id="3.30.450.20:FF:000046">
    <property type="entry name" value="Aerotaxis sensor receptor"/>
    <property type="match status" value="1"/>
</dbReference>
<feature type="transmembrane region" description="Helical" evidence="13">
    <location>
        <begin position="182"/>
        <end position="204"/>
    </location>
</feature>
<dbReference type="PROSITE" id="PS50112">
    <property type="entry name" value="PAS"/>
    <property type="match status" value="1"/>
</dbReference>
<dbReference type="PANTHER" id="PTHR43531:SF14">
    <property type="entry name" value="METHYL-ACCEPTING CHEMOTAXIS PROTEIN I-RELATED"/>
    <property type="match status" value="1"/>
</dbReference>
<dbReference type="PRINTS" id="PR00260">
    <property type="entry name" value="CHEMTRNSDUCR"/>
</dbReference>
<evidence type="ECO:0000259" key="16">
    <source>
        <dbReference type="PROSITE" id="PS50885"/>
    </source>
</evidence>